<feature type="compositionally biased region" description="Polar residues" evidence="2">
    <location>
        <begin position="144"/>
        <end position="154"/>
    </location>
</feature>
<evidence type="ECO:0000256" key="2">
    <source>
        <dbReference type="SAM" id="MobiDB-lite"/>
    </source>
</evidence>
<proteinExistence type="predicted"/>
<accession>A0AAE1E2L1</accession>
<gene>
    <name evidence="3" type="ORF">RRG08_047143</name>
</gene>
<feature type="coiled-coil region" evidence="1">
    <location>
        <begin position="170"/>
        <end position="204"/>
    </location>
</feature>
<dbReference type="EMBL" id="JAWDGP010001480">
    <property type="protein sequence ID" value="KAK3791235.1"/>
    <property type="molecule type" value="Genomic_DNA"/>
</dbReference>
<organism evidence="3 4">
    <name type="scientific">Elysia crispata</name>
    <name type="common">lettuce slug</name>
    <dbReference type="NCBI Taxonomy" id="231223"/>
    <lineage>
        <taxon>Eukaryota</taxon>
        <taxon>Metazoa</taxon>
        <taxon>Spiralia</taxon>
        <taxon>Lophotrochozoa</taxon>
        <taxon>Mollusca</taxon>
        <taxon>Gastropoda</taxon>
        <taxon>Heterobranchia</taxon>
        <taxon>Euthyneura</taxon>
        <taxon>Panpulmonata</taxon>
        <taxon>Sacoglossa</taxon>
        <taxon>Placobranchoidea</taxon>
        <taxon>Plakobranchidae</taxon>
        <taxon>Elysia</taxon>
    </lineage>
</organism>
<dbReference type="PANTHER" id="PTHR46601:SF2">
    <property type="entry name" value="UBIQUITIN-LIKE PROTEASE FAMILY PROFILE DOMAIN-CONTAINING PROTEIN"/>
    <property type="match status" value="1"/>
</dbReference>
<protein>
    <submittedName>
        <fullName evidence="3">Uncharacterized protein</fullName>
    </submittedName>
</protein>
<feature type="compositionally biased region" description="Basic and acidic residues" evidence="2">
    <location>
        <begin position="62"/>
        <end position="95"/>
    </location>
</feature>
<comment type="caution">
    <text evidence="3">The sequence shown here is derived from an EMBL/GenBank/DDBJ whole genome shotgun (WGS) entry which is preliminary data.</text>
</comment>
<evidence type="ECO:0000256" key="1">
    <source>
        <dbReference type="SAM" id="Coils"/>
    </source>
</evidence>
<keyword evidence="4" id="KW-1185">Reference proteome</keyword>
<keyword evidence="1" id="KW-0175">Coiled coil</keyword>
<evidence type="ECO:0000313" key="3">
    <source>
        <dbReference type="EMBL" id="KAK3791235.1"/>
    </source>
</evidence>
<reference evidence="3" key="1">
    <citation type="journal article" date="2023" name="G3 (Bethesda)">
        <title>A reference genome for the long-term kleptoplast-retaining sea slug Elysia crispata morphotype clarki.</title>
        <authorList>
            <person name="Eastman K.E."/>
            <person name="Pendleton A.L."/>
            <person name="Shaikh M.A."/>
            <person name="Suttiyut T."/>
            <person name="Ogas R."/>
            <person name="Tomko P."/>
            <person name="Gavelis G."/>
            <person name="Widhalm J.R."/>
            <person name="Wisecaver J.H."/>
        </authorList>
    </citation>
    <scope>NUCLEOTIDE SEQUENCE</scope>
    <source>
        <strain evidence="3">ECLA1</strain>
    </source>
</reference>
<dbReference type="Proteomes" id="UP001283361">
    <property type="component" value="Unassembled WGS sequence"/>
</dbReference>
<feature type="region of interest" description="Disordered" evidence="2">
    <location>
        <begin position="62"/>
        <end position="154"/>
    </location>
</feature>
<sequence>MLYKVLSTKEGCCNRKDYWRKASHWYSGSHRQPTYKDSKATFNVISLQTPTAENMVRLTPAEKQRRYREKRDMDPEKRAAYLKKEQEKYLRDKQSGKKKSVADMTNREHRSAKKIWREKKKAQRAQNKPNQTSLITTPSPSTPKEQLTSPSVSQISRQKLQYFQKVVKEKEFLRTELIYAKEEVQNLKQEIASVKKVLHQETTDLRSNGTPTNAAIITTPSTKAKALVSKRNRENLRKVRKTLTFHYAVMDQLKRTKKRKNLKQMAKADIMKKYKLKTLFCRTVGIKIIGRCEKSPKIPHQEKLLVRDFFLRSDNSRIVNGKKNTVTRLKIKKQKRLLCDTLNNLYKKFTAENNSSRSISFTTFWRLKPFWIKQATETDRKTCQCKTCENIKFQANTLFKNGVLETCYLPILLQDAACSTLSKLCMYGECKSCPSIVKDKLNMEGVESKQVSWFQWKTKKEKRILLNNKEKEVSFITKESVSGSIMQLCKEFCQNMTVYKRHVYNINSQFKHFEKIKHNLKRNEMLVHIDFAQNYLGKLHTEVQSKHFGASKTQISLHTGFYQVSSQDKDSSEKTFFSFCGVSDSLKHTPSAIWAYLEPILTEVKSKYKITDVVHFFSDGPSSQYRQKSNFFLFTHFMKAVGFKHAFWNFFEAGHGKGVPDAIGSAVKQAADRLVKYGHDIINAADLVKHVGANGTETKLYEIPVDKIDKNENIIPNLKAVPGTMKLHQIQVCQESPSTISYRDVSCGCDGAFCDNCWKVHSLEKNQHTKGLKHEACVCVLNYSCSVKENIVLSPSYKLDTAAALHTLHLCDSFGLLWHECEALQIHLEPLTGRQRSLSGDKLTLNTFSSELIPTDAQDKTLFAVKVRADGDCLPGSGSVFAYGNDQMSEEIRLRIIVESVLNCDYYLNEINLRKGYREGWGERKRKIRTENCSHSFKLLLASEGSSSIVMRGWPWPLGVECLLKGGAGSTGVMQGEGLSFGRRSSMSNALCIRVLYTNMDIT</sequence>
<evidence type="ECO:0000313" key="4">
    <source>
        <dbReference type="Proteomes" id="UP001283361"/>
    </source>
</evidence>
<dbReference type="PANTHER" id="PTHR46601">
    <property type="entry name" value="ULP_PROTEASE DOMAIN-CONTAINING PROTEIN"/>
    <property type="match status" value="1"/>
</dbReference>
<dbReference type="AlphaFoldDB" id="A0AAE1E2L1"/>
<feature type="compositionally biased region" description="Low complexity" evidence="2">
    <location>
        <begin position="132"/>
        <end position="143"/>
    </location>
</feature>
<feature type="compositionally biased region" description="Basic residues" evidence="2">
    <location>
        <begin position="110"/>
        <end position="123"/>
    </location>
</feature>
<name>A0AAE1E2L1_9GAST</name>